<evidence type="ECO:0000256" key="3">
    <source>
        <dbReference type="ARBA" id="ARBA00022795"/>
    </source>
</evidence>
<keyword evidence="5" id="KW-0282">Flagellum</keyword>
<dbReference type="Proteomes" id="UP000029692">
    <property type="component" value="Unassembled WGS sequence"/>
</dbReference>
<proteinExistence type="inferred from homology"/>
<dbReference type="STRING" id="1480694.DC28_02360"/>
<dbReference type="eggNOG" id="COG1843">
    <property type="taxonomic scope" value="Bacteria"/>
</dbReference>
<dbReference type="GO" id="GO:0044781">
    <property type="term" value="P:bacterial-type flagellum organization"/>
    <property type="evidence" value="ECO:0007669"/>
    <property type="project" value="UniProtKB-KW"/>
</dbReference>
<protein>
    <recommendedName>
        <fullName evidence="2">Basal-body rod modification protein FlgD</fullName>
    </recommendedName>
</protein>
<evidence type="ECO:0000313" key="6">
    <source>
        <dbReference type="Proteomes" id="UP000029692"/>
    </source>
</evidence>
<dbReference type="NCBIfam" id="NF007197">
    <property type="entry name" value="PRK09618.1"/>
    <property type="match status" value="1"/>
</dbReference>
<keyword evidence="5" id="KW-0966">Cell projection</keyword>
<dbReference type="InterPro" id="IPR005648">
    <property type="entry name" value="FlgD"/>
</dbReference>
<dbReference type="AlphaFoldDB" id="A0A098R1H1"/>
<comment type="similarity">
    <text evidence="1">Belongs to the FlgD family.</text>
</comment>
<keyword evidence="3" id="KW-1005">Bacterial flagellum biogenesis</keyword>
<dbReference type="Pfam" id="PF03963">
    <property type="entry name" value="FlgD"/>
    <property type="match status" value="1"/>
</dbReference>
<comment type="caution">
    <text evidence="5">The sequence shown here is derived from an EMBL/GenBank/DDBJ whole genome shotgun (WGS) entry which is preliminary data.</text>
</comment>
<comment type="function">
    <text evidence="4">Required for flagellar hook formation. May act as a scaffolding protein.</text>
</comment>
<evidence type="ECO:0000256" key="2">
    <source>
        <dbReference type="ARBA" id="ARBA00016013"/>
    </source>
</evidence>
<evidence type="ECO:0000256" key="1">
    <source>
        <dbReference type="ARBA" id="ARBA00010577"/>
    </source>
</evidence>
<dbReference type="EMBL" id="JNUP01000023">
    <property type="protein sequence ID" value="KGE73528.1"/>
    <property type="molecule type" value="Genomic_DNA"/>
</dbReference>
<keyword evidence="6" id="KW-1185">Reference proteome</keyword>
<keyword evidence="5" id="KW-0969">Cilium</keyword>
<reference evidence="5 6" key="1">
    <citation type="submission" date="2014-05" db="EMBL/GenBank/DDBJ databases">
        <title>De novo Genome Sequence of Spirocheata sp.</title>
        <authorList>
            <person name="Shivani Y."/>
            <person name="Subhash Y."/>
            <person name="Tushar L."/>
            <person name="Sasikala C."/>
            <person name="Ramana C.V."/>
        </authorList>
    </citation>
    <scope>NUCLEOTIDE SEQUENCE [LARGE SCALE GENOMIC DNA]</scope>
    <source>
        <strain evidence="5 6">JC230</strain>
    </source>
</reference>
<name>A0A098R1H1_9SPIO</name>
<organism evidence="5 6">
    <name type="scientific">Spirochaeta lutea</name>
    <dbReference type="NCBI Taxonomy" id="1480694"/>
    <lineage>
        <taxon>Bacteria</taxon>
        <taxon>Pseudomonadati</taxon>
        <taxon>Spirochaetota</taxon>
        <taxon>Spirochaetia</taxon>
        <taxon>Spirochaetales</taxon>
        <taxon>Spirochaetaceae</taxon>
        <taxon>Spirochaeta</taxon>
    </lineage>
</organism>
<gene>
    <name evidence="5" type="ORF">DC28_02360</name>
</gene>
<accession>A0A098R1H1</accession>
<evidence type="ECO:0000256" key="4">
    <source>
        <dbReference type="ARBA" id="ARBA00024746"/>
    </source>
</evidence>
<evidence type="ECO:0000313" key="5">
    <source>
        <dbReference type="EMBL" id="KGE73528.1"/>
    </source>
</evidence>
<sequence>MPNTLSESERQWADQAVRASNIALQTDGRKINQTMGKDDFMKILITQLQNQDPTKPMEDKEFIAQMAQFSSLEQMTNLSQNFERLSGMLTSGQALSVLGKDVEIVVGEQVVNGTVTEITNGSYPQVLVDGTYYDFSQIERVREQQGGTTL</sequence>